<accession>A0A8T0I1N9</accession>
<keyword evidence="2" id="KW-1185">Reference proteome</keyword>
<dbReference type="AlphaFoldDB" id="A0A8T0I1N9"/>
<evidence type="ECO:0000313" key="2">
    <source>
        <dbReference type="Proteomes" id="UP000822688"/>
    </source>
</evidence>
<organism evidence="1 2">
    <name type="scientific">Ceratodon purpureus</name>
    <name type="common">Fire moss</name>
    <name type="synonym">Dicranum purpureum</name>
    <dbReference type="NCBI Taxonomy" id="3225"/>
    <lineage>
        <taxon>Eukaryota</taxon>
        <taxon>Viridiplantae</taxon>
        <taxon>Streptophyta</taxon>
        <taxon>Embryophyta</taxon>
        <taxon>Bryophyta</taxon>
        <taxon>Bryophytina</taxon>
        <taxon>Bryopsida</taxon>
        <taxon>Dicranidae</taxon>
        <taxon>Pseudoditrichales</taxon>
        <taxon>Ditrichaceae</taxon>
        <taxon>Ceratodon</taxon>
    </lineage>
</organism>
<comment type="caution">
    <text evidence="1">The sequence shown here is derived from an EMBL/GenBank/DDBJ whole genome shotgun (WGS) entry which is preliminary data.</text>
</comment>
<proteinExistence type="predicted"/>
<dbReference type="Proteomes" id="UP000822688">
    <property type="component" value="Chromosome 5"/>
</dbReference>
<protein>
    <submittedName>
        <fullName evidence="1">Uncharacterized protein</fullName>
    </submittedName>
</protein>
<evidence type="ECO:0000313" key="1">
    <source>
        <dbReference type="EMBL" id="KAG0576937.1"/>
    </source>
</evidence>
<gene>
    <name evidence="1" type="ORF">KC19_5G119600</name>
</gene>
<name>A0A8T0I1N9_CERPU</name>
<dbReference type="EMBL" id="CM026425">
    <property type="protein sequence ID" value="KAG0576937.1"/>
    <property type="molecule type" value="Genomic_DNA"/>
</dbReference>
<sequence>MSSIEPSSSTMSTMTDVGCVSLNEIFDISNSSTTADAARYSNREELPSERIEMIPVSLPNRQLSAKDWKILETNLLANGLVPSVKTESEVYVSGYLPRDNYNIQKEVGAMMMKNQ</sequence>
<reference evidence="1" key="1">
    <citation type="submission" date="2020-06" db="EMBL/GenBank/DDBJ databases">
        <title>WGS assembly of Ceratodon purpureus strain R40.</title>
        <authorList>
            <person name="Carey S.B."/>
            <person name="Jenkins J."/>
            <person name="Shu S."/>
            <person name="Lovell J.T."/>
            <person name="Sreedasyam A."/>
            <person name="Maumus F."/>
            <person name="Tiley G.P."/>
            <person name="Fernandez-Pozo N."/>
            <person name="Barry K."/>
            <person name="Chen C."/>
            <person name="Wang M."/>
            <person name="Lipzen A."/>
            <person name="Daum C."/>
            <person name="Saski C.A."/>
            <person name="Payton A.C."/>
            <person name="Mcbreen J.C."/>
            <person name="Conrad R.E."/>
            <person name="Kollar L.M."/>
            <person name="Olsson S."/>
            <person name="Huttunen S."/>
            <person name="Landis J.B."/>
            <person name="Wickett N.J."/>
            <person name="Johnson M.G."/>
            <person name="Rensing S.A."/>
            <person name="Grimwood J."/>
            <person name="Schmutz J."/>
            <person name="Mcdaniel S.F."/>
        </authorList>
    </citation>
    <scope>NUCLEOTIDE SEQUENCE</scope>
    <source>
        <strain evidence="1">R40</strain>
    </source>
</reference>